<dbReference type="PANTHER" id="PTHR22100">
    <property type="entry name" value="WINGS APART-LIKE PROTEIN HOMOLOG"/>
    <property type="match status" value="1"/>
</dbReference>
<feature type="compositionally biased region" description="Polar residues" evidence="2">
    <location>
        <begin position="1"/>
        <end position="11"/>
    </location>
</feature>
<feature type="compositionally biased region" description="Low complexity" evidence="2">
    <location>
        <begin position="201"/>
        <end position="218"/>
    </location>
</feature>
<feature type="compositionally biased region" description="Acidic residues" evidence="2">
    <location>
        <begin position="250"/>
        <end position="260"/>
    </location>
</feature>
<feature type="domain" description="Wings apart-like protein C-terminal" evidence="3">
    <location>
        <begin position="646"/>
        <end position="978"/>
    </location>
</feature>
<feature type="region of interest" description="Disordered" evidence="2">
    <location>
        <begin position="630"/>
        <end position="649"/>
    </location>
</feature>
<feature type="compositionally biased region" description="Acidic residues" evidence="2">
    <location>
        <begin position="526"/>
        <end position="539"/>
    </location>
</feature>
<dbReference type="OMA" id="NNKPKAC"/>
<accession>A0A1Y2LNE8</accession>
<proteinExistence type="inferred from homology"/>
<evidence type="ECO:0000313" key="5">
    <source>
        <dbReference type="Proteomes" id="UP000193240"/>
    </source>
</evidence>
<name>A0A1Y2LNE8_EPING</name>
<feature type="compositionally biased region" description="Basic and acidic residues" evidence="2">
    <location>
        <begin position="34"/>
        <end position="44"/>
    </location>
</feature>
<feature type="region of interest" description="Disordered" evidence="2">
    <location>
        <begin position="499"/>
        <end position="541"/>
    </location>
</feature>
<evidence type="ECO:0000313" key="4">
    <source>
        <dbReference type="EMBL" id="OSS45494.1"/>
    </source>
</evidence>
<organism evidence="4 5">
    <name type="scientific">Epicoccum nigrum</name>
    <name type="common">Soil fungus</name>
    <name type="synonym">Epicoccum purpurascens</name>
    <dbReference type="NCBI Taxonomy" id="105696"/>
    <lineage>
        <taxon>Eukaryota</taxon>
        <taxon>Fungi</taxon>
        <taxon>Dikarya</taxon>
        <taxon>Ascomycota</taxon>
        <taxon>Pezizomycotina</taxon>
        <taxon>Dothideomycetes</taxon>
        <taxon>Pleosporomycetidae</taxon>
        <taxon>Pleosporales</taxon>
        <taxon>Pleosporineae</taxon>
        <taxon>Didymellaceae</taxon>
        <taxon>Epicoccum</taxon>
    </lineage>
</organism>
<evidence type="ECO:0000259" key="3">
    <source>
        <dbReference type="Pfam" id="PF07814"/>
    </source>
</evidence>
<reference evidence="4 5" key="1">
    <citation type="journal article" date="2017" name="Genome Announc.">
        <title>Genome sequence of the saprophytic ascomycete Epicoccum nigrum ICMP 19927 strain isolated from New Zealand.</title>
        <authorList>
            <person name="Fokin M."/>
            <person name="Fleetwood D."/>
            <person name="Weir B.S."/>
            <person name="Villas-Boas S.G."/>
        </authorList>
    </citation>
    <scope>NUCLEOTIDE SEQUENCE [LARGE SCALE GENOMIC DNA]</scope>
    <source>
        <strain evidence="4 5">ICMP 19927</strain>
    </source>
</reference>
<dbReference type="STRING" id="105696.A0A1Y2LNE8"/>
<feature type="compositionally biased region" description="Low complexity" evidence="2">
    <location>
        <begin position="357"/>
        <end position="369"/>
    </location>
</feature>
<dbReference type="InParanoid" id="A0A1Y2LNE8"/>
<dbReference type="Pfam" id="PF07814">
    <property type="entry name" value="WAPL"/>
    <property type="match status" value="1"/>
</dbReference>
<feature type="compositionally biased region" description="Low complexity" evidence="2">
    <location>
        <begin position="229"/>
        <end position="248"/>
    </location>
</feature>
<dbReference type="PANTHER" id="PTHR22100:SF13">
    <property type="entry name" value="WINGS APART-LIKE PROTEIN HOMOLOG"/>
    <property type="match status" value="1"/>
</dbReference>
<feature type="compositionally biased region" description="Polar residues" evidence="2">
    <location>
        <begin position="164"/>
        <end position="175"/>
    </location>
</feature>
<gene>
    <name evidence="4" type="ORF">B5807_10300</name>
</gene>
<dbReference type="InterPro" id="IPR011989">
    <property type="entry name" value="ARM-like"/>
</dbReference>
<dbReference type="Gene3D" id="1.25.10.10">
    <property type="entry name" value="Leucine-rich Repeat Variant"/>
    <property type="match status" value="1"/>
</dbReference>
<dbReference type="InterPro" id="IPR039874">
    <property type="entry name" value="WAPL"/>
</dbReference>
<protein>
    <recommendedName>
        <fullName evidence="3">Wings apart-like protein C-terminal domain-containing protein</fullName>
    </recommendedName>
</protein>
<feature type="compositionally biased region" description="Basic and acidic residues" evidence="2">
    <location>
        <begin position="327"/>
        <end position="348"/>
    </location>
</feature>
<dbReference type="InterPro" id="IPR022771">
    <property type="entry name" value="WAPL_C"/>
</dbReference>
<evidence type="ECO:0000256" key="2">
    <source>
        <dbReference type="SAM" id="MobiDB-lite"/>
    </source>
</evidence>
<feature type="compositionally biased region" description="Polar residues" evidence="2">
    <location>
        <begin position="448"/>
        <end position="459"/>
    </location>
</feature>
<comment type="similarity">
    <text evidence="1">Belongs to the WAPL family.</text>
</comment>
<dbReference type="EMBL" id="KZ107854">
    <property type="protein sequence ID" value="OSS45494.1"/>
    <property type="molecule type" value="Genomic_DNA"/>
</dbReference>
<dbReference type="Proteomes" id="UP000193240">
    <property type="component" value="Unassembled WGS sequence"/>
</dbReference>
<keyword evidence="5" id="KW-1185">Reference proteome</keyword>
<feature type="compositionally biased region" description="Basic and acidic residues" evidence="2">
    <location>
        <begin position="516"/>
        <end position="525"/>
    </location>
</feature>
<sequence>MVSHTASTFTTGDRRKKAITYGKLSRLPPPRPNLLHDDAPSPERPHKHAVTSPVSLARPRAEEKFAQYSANARATATDLDVFDVPSEDEFDFPPTTPAKRPIAQQRKTDGDPRAGVTIQHNNLPSRPALPATNPLQKPAVAKALASKAKPFQERARVQQAARETATQSALSSSFTEGRGKPSQAVEGQKLAATDKQRLQGSNTSSKQTSRTTTLTLPTQAVSKSRPTNAVFAARSSKSAKSIAKPSASMDEFDVPSDNEDTSVPIPKAPNQRPRQPIKSTVKESGIVRIPPVDKSRKAPVKSNEVGGSQNRKRKGSVHLEATVKPVVEGRQDTSNIERERKVAKRKEGASPGHEPPRTTTARSTLSASTGEPMINKPKRTRMRTAPYTKQPAMAKGQSSPAVLHKMLPVEQPGRSSYKETVAEVPASDDTMYDIPDAITTPVRPSLRRNGSSTPGSVTPRQRDLFSTLLEGTAAPKTPASAIASLQLSEKKPRSLLGALARSKSDISHSKQSRKARLIDTLKVEESSSEEDDSESDSEAENTLTAEYEVGADRTPVQAKHTFITKKVDDDVEIKTTAAESQASQASQAVPMAPSRPKLTYASQRSYLQEENPEDEFLMSMDLDDNWRMDPQAVSTDDEDGPTSQPRTHHELRKHGQNTMFSWDMEESIREISSLSNRSGRRSAMIELCTKMVDAGFVSQLLDSGFMHKLLEHMLSPGDTIFDFVAAAAILFVLQTKPAFAVVDQIQCSGITKMLMTLVEKDTDISKIARDRKSNMSKIAQESVSEFCALVLESQVWTSGVPEKISPQLLALETIDMLTRSLRESGSIDALLTPGDVSKVVNVCSITSKRVESSKSSVKDKLVIDLAISILETVSVADQDYSMWPTRVVQQLSDTLPIFFEIDALSKTVEAMKLCMHITNNKPKACQPFSTPAFIKSLVRFIVARFAHLDAGDPDRSQVLAELTLALGAMINLAELSDQARLHAVNDADAIKTLVKTFQVGAERTAEATSVEESSVSVVIGFLAVLLGMLCLNSTARSQVQCLFPDERLGPLFDIMQQMARLNEHVDKKTAKRFPEGRNTLNNYYTRIMHVVKKLESAAA</sequence>
<dbReference type="AlphaFoldDB" id="A0A1Y2LNE8"/>
<evidence type="ECO:0000256" key="1">
    <source>
        <dbReference type="ARBA" id="ARBA00006854"/>
    </source>
</evidence>
<feature type="region of interest" description="Disordered" evidence="2">
    <location>
        <begin position="1"/>
        <end position="58"/>
    </location>
</feature>
<feature type="region of interest" description="Disordered" evidence="2">
    <location>
        <begin position="91"/>
        <end position="463"/>
    </location>
</feature>